<protein>
    <submittedName>
        <fullName evidence="1">Uncharacterized protein</fullName>
    </submittedName>
</protein>
<evidence type="ECO:0000313" key="1">
    <source>
        <dbReference type="EMBL" id="DAE92677.1"/>
    </source>
</evidence>
<accession>A0A8S5RTV3</accession>
<sequence>MIRNLEILGNKKIWAVLLASYQSNIGNLGEVAFQWYVDGVSIEGANERVLQVLQAGEYVVAVLPHTSEGETWEMITSAGFRVEEFEIQEPIQKEYMIKLYDQHLNFVKVCPVSIVTNDISFSESINAGQGELTLNLNLPIDTNYFENVKYIKVFVNDSQGLEDHLIYSWYLSKYVRIYSNNRENIQAHFLSLFSLFNEIYYKQGGETTFRKNADPAVILREIVDQVSAAYPGLFSYTAESIVNYGQSVELEIKDKKCGDLIAEIVSGTNYRFFVWADGIIQYKPKPSHISHYFTYERDVKALTIPIDFEQVVNAVRVQYWYIGWPHSWITQFAENAESIQKFWRKEITIVNQSLHWEASANLYRDQYLLQNSKGKQNISLTVNSMYQLEKIHPWDLIKIRNLGVEVSGLQVSSVSYSYEQAVLKLEYTTSLWKELLSPS</sequence>
<reference evidence="1" key="1">
    <citation type="journal article" date="2021" name="Proc. Natl. Acad. Sci. U.S.A.">
        <title>A Catalog of Tens of Thousands of Viruses from Human Metagenomes Reveals Hidden Associations with Chronic Diseases.</title>
        <authorList>
            <person name="Tisza M.J."/>
            <person name="Buck C.B."/>
        </authorList>
    </citation>
    <scope>NUCLEOTIDE SEQUENCE</scope>
    <source>
        <strain evidence="1">CtKN96</strain>
    </source>
</reference>
<name>A0A8S5RTV3_9CAUD</name>
<proteinExistence type="predicted"/>
<dbReference type="EMBL" id="BK059153">
    <property type="protein sequence ID" value="DAE92677.1"/>
    <property type="molecule type" value="Genomic_DNA"/>
</dbReference>
<organism evidence="1">
    <name type="scientific">Caudovirales sp. gcode 4</name>
    <dbReference type="NCBI Taxonomy" id="2838363"/>
    <lineage>
        <taxon>Viruses</taxon>
        <taxon>Duplodnaviria</taxon>
        <taxon>Heunggongvirae</taxon>
        <taxon>Uroviricota</taxon>
        <taxon>Caudoviricetes</taxon>
    </lineage>
</organism>